<dbReference type="InterPro" id="IPR039261">
    <property type="entry name" value="FNR_nucleotide-bd"/>
</dbReference>
<evidence type="ECO:0000256" key="14">
    <source>
        <dbReference type="ARBA" id="ARBA00023002"/>
    </source>
</evidence>
<dbReference type="InterPro" id="IPR050123">
    <property type="entry name" value="Prok_molybdopt-oxidoreductase"/>
</dbReference>
<name>A0A6I3L588_9NOCA</name>
<dbReference type="GO" id="GO:0016020">
    <property type="term" value="C:membrane"/>
    <property type="evidence" value="ECO:0007669"/>
    <property type="project" value="TreeGrafter"/>
</dbReference>
<dbReference type="GO" id="GO:0046872">
    <property type="term" value="F:metal ion binding"/>
    <property type="evidence" value="ECO:0007669"/>
    <property type="project" value="UniProtKB-KW"/>
</dbReference>
<feature type="compositionally biased region" description="Low complexity" evidence="19">
    <location>
        <begin position="778"/>
        <end position="795"/>
    </location>
</feature>
<evidence type="ECO:0000256" key="16">
    <source>
        <dbReference type="ARBA" id="ARBA00023014"/>
    </source>
</evidence>
<keyword evidence="11" id="KW-0479">Metal-binding</keyword>
<comment type="similarity">
    <text evidence="5">Belongs to the prokaryotic molybdopterin-containing oxidoreductase family. NasA/NapA/NarB subfamily.</text>
</comment>
<dbReference type="EC" id="1.8.1.2" evidence="6"/>
<comment type="catalytic activity">
    <reaction evidence="18">
        <text>hydrogen sulfide + 3 NADP(+) + 3 H2O = sulfite + 3 NADPH + 4 H(+)</text>
        <dbReference type="Rhea" id="RHEA:13801"/>
        <dbReference type="ChEBI" id="CHEBI:15377"/>
        <dbReference type="ChEBI" id="CHEBI:15378"/>
        <dbReference type="ChEBI" id="CHEBI:17359"/>
        <dbReference type="ChEBI" id="CHEBI:29919"/>
        <dbReference type="ChEBI" id="CHEBI:57783"/>
        <dbReference type="ChEBI" id="CHEBI:58349"/>
        <dbReference type="EC" id="1.8.1.2"/>
    </reaction>
</comment>
<dbReference type="GO" id="GO:0010181">
    <property type="term" value="F:FMN binding"/>
    <property type="evidence" value="ECO:0007669"/>
    <property type="project" value="InterPro"/>
</dbReference>
<dbReference type="InterPro" id="IPR027467">
    <property type="entry name" value="MopterinOxRdtase_cofactor_BS"/>
</dbReference>
<comment type="cofactor">
    <cofactor evidence="1">
        <name>FMN</name>
        <dbReference type="ChEBI" id="CHEBI:58210"/>
    </cofactor>
</comment>
<dbReference type="GO" id="GO:0051539">
    <property type="term" value="F:4 iron, 4 sulfur cluster binding"/>
    <property type="evidence" value="ECO:0007669"/>
    <property type="project" value="UniProtKB-KW"/>
</dbReference>
<dbReference type="SUPFAM" id="SSF50692">
    <property type="entry name" value="ADC-like"/>
    <property type="match status" value="1"/>
</dbReference>
<gene>
    <name evidence="23" type="ORF">GLP40_27520</name>
</gene>
<evidence type="ECO:0000313" key="23">
    <source>
        <dbReference type="EMBL" id="MTE16498.1"/>
    </source>
</evidence>
<keyword evidence="17" id="KW-0534">Nitrate assimilation</keyword>
<dbReference type="PRINTS" id="PR00369">
    <property type="entry name" value="FLAVODOXIN"/>
</dbReference>
<comment type="cofactor">
    <cofactor evidence="3">
        <name>[4Fe-4S] cluster</name>
        <dbReference type="ChEBI" id="CHEBI:49883"/>
    </cofactor>
</comment>
<dbReference type="SUPFAM" id="SSF52218">
    <property type="entry name" value="Flavoproteins"/>
    <property type="match status" value="1"/>
</dbReference>
<evidence type="ECO:0000256" key="8">
    <source>
        <dbReference type="ARBA" id="ARBA00022505"/>
    </source>
</evidence>
<dbReference type="PROSITE" id="PS51384">
    <property type="entry name" value="FAD_FR"/>
    <property type="match status" value="1"/>
</dbReference>
<dbReference type="GO" id="GO:0042128">
    <property type="term" value="P:nitrate assimilation"/>
    <property type="evidence" value="ECO:0007669"/>
    <property type="project" value="UniProtKB-KW"/>
</dbReference>
<sequence length="1557" mass="166056">MPEQPTPPPSTRTACSYCGVGCGITVETRPDARGLPLIVKVKGDKDHPVNAGRLCTKGATHAELMAAPGRMETGYRRPERGRPPVPVPVDEAIHEAAQRLRVILDTDGPDAIALYVSGQMSIEAQYLATKLAKGHLRTVHMEANSRLCMASAAGGYKLSLGADGPPGSYDDLDHADLFFVIGANMADCHPILFLRMADRLKSGAKLIVVDPRRTDTAARADLFLQIRPGTDLALLNGLLHLLVENGDIDAEFIAEHTENWAGMPEFLATYTPDAVAEITGIPESDIRTAAEWIGAAGEWMSLWTMGINQSTHGTWAANALINLHLATGAICRTGSGPFSLTGQPNAMGGRDMGYMGPGLPGQRSVLSDTDRAFAESVWGLEPGTIRAEAGPGSIEMFRGLADGRIKACWIMCSNPVASVANRRTVIAGLEAAELVIAQDVYTDTATNAYADLLLPAALWAEAEGVQVNSERNLTLLRRSVDPIGDARPDWQLIAQMATALGFPGFDYASSAEIFDEIRRFTNPATGYDLRGIDYDVLRAGPAQWPCPDPAQRRNPIRYRNDGVSQTRYTDENGNTPRLAFATPSRKAVFFARPHLLPDEMPDEDHPFVLNTGRLQHQWHTMTKTGKVAKLNKLNGKPFLEIHPEDAARLEVREGDQLEITSRRGRAVLPARVSDRVLPGTCFAPFHWNDEQGEYLTINAVTNDAVDPISLQPEFKACAVRLRKVAALSPGTPGRSHGGDPAVLLESGAVDGISAAPDYSAPGGPIGSGSRAVDSAAIPGRHSGTPPGSPTPYGGTPNAGEGAGMPVYAEAIGGGDIGGRGGGAASAGPHPLAVMLGVDSATTPTLSEVERVYLGGYLAALQSLPVNGVPVLPETAPISERGRLWIDGLLGGMYSRGAQHYSPSLDGAAGWADGPSGTEGAATRTVNVLWASQTGTAEELAAALATSLADSGFTPRLLDMDSAELSDLTGDVLVISSTFGDGGPPDNGADLWERLNDSAIRLTDMRYAVFALGDSSYDDFCGHGRKLDELFAERGAARLLPRVDSEPDHEDLSAAWFDAVAEALTDGMDDLAASALPGAGSAAGDSQPRGELSHPAASGESALSGWADERTAGPGSSGTAVGETGNKAGIHAGVSLPFGPSGGYGTRSDAGAASSPGRGATGGLGGTRAATAIMPGRARGATAPFTRNSPVLATLVRNELLSRDGSGKEVRHFGFDLSDLNATYEVGDSLGVRPQNCAALVAEWLEVTGLEGRRLIEVEDGEVALAEALRTHYDITRVSTDLLSFVAERNASPRLAKLLRRDNRNELDGYLWDRQAVDVLRDFPVRADLVEWLGALKKLQPRQYSISSSPLVSPREVQLTVGVVRYGDPAAIGSAARRGGVSSTFLADRAHAEVPIFLQRAPHFRPPLDPNAPMIMVGPGTGIAPFRGFLQERRALGGQGRNWLFFGDQHAKDNFYYRAELEDMFRSGFLTRLDLAFSRDQRERIYVQHRMIEHGAELWAWLCEGGHFYVCGDAARMAKDVDDTLLKIARIHGKLSEDGALAFKKQLVAEKRYVRDVY</sequence>
<dbReference type="Pfam" id="PF00667">
    <property type="entry name" value="FAD_binding_1"/>
    <property type="match status" value="1"/>
</dbReference>
<keyword evidence="15" id="KW-0408">Iron</keyword>
<organism evidence="23 24">
    <name type="scientific">Nocardia aurantiaca</name>
    <dbReference type="NCBI Taxonomy" id="2675850"/>
    <lineage>
        <taxon>Bacteria</taxon>
        <taxon>Bacillati</taxon>
        <taxon>Actinomycetota</taxon>
        <taxon>Actinomycetes</taxon>
        <taxon>Mycobacteriales</taxon>
        <taxon>Nocardiaceae</taxon>
        <taxon>Nocardia</taxon>
    </lineage>
</organism>
<evidence type="ECO:0000313" key="24">
    <source>
        <dbReference type="Proteomes" id="UP000432464"/>
    </source>
</evidence>
<evidence type="ECO:0000256" key="4">
    <source>
        <dbReference type="ARBA" id="ARBA00001974"/>
    </source>
</evidence>
<dbReference type="Gene3D" id="2.40.30.10">
    <property type="entry name" value="Translation factors"/>
    <property type="match status" value="1"/>
</dbReference>
<dbReference type="Gene3D" id="3.40.50.360">
    <property type="match status" value="1"/>
</dbReference>
<dbReference type="SUPFAM" id="SSF63380">
    <property type="entry name" value="Riboflavin synthase domain-like"/>
    <property type="match status" value="1"/>
</dbReference>
<reference evidence="23 24" key="1">
    <citation type="submission" date="2019-11" db="EMBL/GenBank/DDBJ databases">
        <title>Nocardia sp. nov. CT2-14 isolated from soil.</title>
        <authorList>
            <person name="Kanchanasin P."/>
            <person name="Tanasupawat S."/>
            <person name="Yuki M."/>
            <person name="Kudo T."/>
        </authorList>
    </citation>
    <scope>NUCLEOTIDE SEQUENCE [LARGE SCALE GENOMIC DNA]</scope>
    <source>
        <strain evidence="23 24">CT2-14</strain>
    </source>
</reference>
<keyword evidence="7" id="KW-0004">4Fe-4S</keyword>
<dbReference type="CDD" id="cd02754">
    <property type="entry name" value="MopB_Nitrate-R-NapA-like"/>
    <property type="match status" value="1"/>
</dbReference>
<dbReference type="Gene3D" id="3.40.50.740">
    <property type="match status" value="1"/>
</dbReference>
<dbReference type="PANTHER" id="PTHR43105:SF9">
    <property type="entry name" value="NADPH-FE(3+) OXIDOREDUCTASE SUBUNIT ALPHA"/>
    <property type="match status" value="1"/>
</dbReference>
<evidence type="ECO:0000256" key="2">
    <source>
        <dbReference type="ARBA" id="ARBA00001942"/>
    </source>
</evidence>
<dbReference type="PRINTS" id="PR00371">
    <property type="entry name" value="FPNCR"/>
</dbReference>
<feature type="compositionally biased region" description="Low complexity" evidence="19">
    <location>
        <begin position="1075"/>
        <end position="1085"/>
    </location>
</feature>
<dbReference type="SMART" id="SM00926">
    <property type="entry name" value="Molybdop_Fe4S4"/>
    <property type="match status" value="1"/>
</dbReference>
<evidence type="ECO:0000256" key="6">
    <source>
        <dbReference type="ARBA" id="ARBA00012604"/>
    </source>
</evidence>
<comment type="cofactor">
    <cofactor evidence="2">
        <name>Mo-bis(molybdopterin guanine dinucleotide)</name>
        <dbReference type="ChEBI" id="CHEBI:60539"/>
    </cofactor>
</comment>
<dbReference type="Pfam" id="PF00384">
    <property type="entry name" value="Molybdopterin"/>
    <property type="match status" value="1"/>
</dbReference>
<dbReference type="PANTHER" id="PTHR43105">
    <property type="entry name" value="RESPIRATORY NITRATE REDUCTASE"/>
    <property type="match status" value="1"/>
</dbReference>
<dbReference type="SUPFAM" id="SSF52343">
    <property type="entry name" value="Ferredoxin reductase-like, C-terminal NADP-linked domain"/>
    <property type="match status" value="1"/>
</dbReference>
<feature type="domain" description="4Fe-4S Mo/W bis-MGD-type" evidence="22">
    <location>
        <begin position="8"/>
        <end position="69"/>
    </location>
</feature>
<evidence type="ECO:0000256" key="18">
    <source>
        <dbReference type="ARBA" id="ARBA00052219"/>
    </source>
</evidence>
<protein>
    <recommendedName>
        <fullName evidence="6">assimilatory sulfite reductase (NADPH)</fullName>
        <ecNumber evidence="6">1.8.1.2</ecNumber>
    </recommendedName>
</protein>
<dbReference type="PROSITE" id="PS00551">
    <property type="entry name" value="MOLYBDOPTERIN_PROK_1"/>
    <property type="match status" value="1"/>
</dbReference>
<dbReference type="InterPro" id="IPR023173">
    <property type="entry name" value="NADPH_Cyt_P450_Rdtase_alpha"/>
</dbReference>
<evidence type="ECO:0000256" key="9">
    <source>
        <dbReference type="ARBA" id="ARBA00022630"/>
    </source>
</evidence>
<evidence type="ECO:0000259" key="21">
    <source>
        <dbReference type="PROSITE" id="PS51384"/>
    </source>
</evidence>
<feature type="region of interest" description="Disordered" evidence="19">
    <location>
        <begin position="759"/>
        <end position="801"/>
    </location>
</feature>
<dbReference type="CDD" id="cd02791">
    <property type="entry name" value="MopB_CT_Nitrate-R-NapA-like"/>
    <property type="match status" value="1"/>
</dbReference>
<dbReference type="Pfam" id="PF04879">
    <property type="entry name" value="Molybdop_Fe4S4"/>
    <property type="match status" value="1"/>
</dbReference>
<evidence type="ECO:0000256" key="12">
    <source>
        <dbReference type="ARBA" id="ARBA00022827"/>
    </source>
</evidence>
<dbReference type="InterPro" id="IPR006963">
    <property type="entry name" value="Mopterin_OxRdtase_4Fe-4S_dom"/>
</dbReference>
<evidence type="ECO:0000259" key="20">
    <source>
        <dbReference type="PROSITE" id="PS50902"/>
    </source>
</evidence>
<dbReference type="InterPro" id="IPR006657">
    <property type="entry name" value="MoPterin_dinucl-bd_dom"/>
</dbReference>
<evidence type="ECO:0000259" key="22">
    <source>
        <dbReference type="PROSITE" id="PS51669"/>
    </source>
</evidence>
<comment type="caution">
    <text evidence="23">The sequence shown here is derived from an EMBL/GenBank/DDBJ whole genome shotgun (WGS) entry which is preliminary data.</text>
</comment>
<keyword evidence="24" id="KW-1185">Reference proteome</keyword>
<keyword evidence="16" id="KW-0411">Iron-sulfur</keyword>
<dbReference type="Pfam" id="PF01568">
    <property type="entry name" value="Molydop_binding"/>
    <property type="match status" value="1"/>
</dbReference>
<dbReference type="CDD" id="cd06199">
    <property type="entry name" value="SiR"/>
    <property type="match status" value="1"/>
</dbReference>
<feature type="domain" description="FAD-binding FR-type" evidence="21">
    <location>
        <begin position="1187"/>
        <end position="1406"/>
    </location>
</feature>
<dbReference type="InterPro" id="IPR041957">
    <property type="entry name" value="CT_Nitrate-R-NapA-like"/>
</dbReference>
<dbReference type="RefSeq" id="WP_154790932.1">
    <property type="nucleotide sequence ID" value="NZ_WMBB01000015.1"/>
</dbReference>
<feature type="domain" description="Flavodoxin-like" evidence="20">
    <location>
        <begin position="925"/>
        <end position="1060"/>
    </location>
</feature>
<dbReference type="Gene3D" id="3.40.50.80">
    <property type="entry name" value="Nucleotide-binding domain of ferredoxin-NADP reductase (FNR) module"/>
    <property type="match status" value="1"/>
</dbReference>
<dbReference type="InterPro" id="IPR001709">
    <property type="entry name" value="Flavoprot_Pyr_Nucl_cyt_Rdtase"/>
</dbReference>
<evidence type="ECO:0000256" key="17">
    <source>
        <dbReference type="ARBA" id="ARBA00023063"/>
    </source>
</evidence>
<dbReference type="InterPro" id="IPR003097">
    <property type="entry name" value="CysJ-like_FAD-binding"/>
</dbReference>
<evidence type="ECO:0000256" key="13">
    <source>
        <dbReference type="ARBA" id="ARBA00022857"/>
    </source>
</evidence>
<proteinExistence type="inferred from homology"/>
<evidence type="ECO:0000256" key="1">
    <source>
        <dbReference type="ARBA" id="ARBA00001917"/>
    </source>
</evidence>
<dbReference type="InterPro" id="IPR009010">
    <property type="entry name" value="Asp_de-COase-like_dom_sf"/>
</dbReference>
<dbReference type="InterPro" id="IPR017938">
    <property type="entry name" value="Riboflavin_synthase-like_b-brl"/>
</dbReference>
<dbReference type="SUPFAM" id="SSF53706">
    <property type="entry name" value="Formate dehydrogenase/DMSO reductase, domains 1-3"/>
    <property type="match status" value="1"/>
</dbReference>
<dbReference type="Gene3D" id="2.40.40.20">
    <property type="match status" value="1"/>
</dbReference>
<dbReference type="Pfam" id="PF00175">
    <property type="entry name" value="NAD_binding_1"/>
    <property type="match status" value="1"/>
</dbReference>
<dbReference type="PROSITE" id="PS51669">
    <property type="entry name" value="4FE4S_MOW_BIS_MGD"/>
    <property type="match status" value="1"/>
</dbReference>
<evidence type="ECO:0000256" key="10">
    <source>
        <dbReference type="ARBA" id="ARBA00022643"/>
    </source>
</evidence>
<dbReference type="InterPro" id="IPR008254">
    <property type="entry name" value="Flavodoxin/NO_synth"/>
</dbReference>
<accession>A0A6I3L588</accession>
<keyword evidence="13" id="KW-0521">NADP</keyword>
<dbReference type="InterPro" id="IPR001433">
    <property type="entry name" value="OxRdtase_FAD/NAD-bd"/>
</dbReference>
<dbReference type="FunFam" id="3.40.50.80:FF:000001">
    <property type="entry name" value="NADPH--cytochrome P450 reductase 1"/>
    <property type="match status" value="1"/>
</dbReference>
<dbReference type="GO" id="GO:0004783">
    <property type="term" value="F:sulfite reductase (NADPH) activity"/>
    <property type="evidence" value="ECO:0007669"/>
    <property type="project" value="UniProtKB-EC"/>
</dbReference>
<dbReference type="EMBL" id="WMBB01000015">
    <property type="protein sequence ID" value="MTE16498.1"/>
    <property type="molecule type" value="Genomic_DNA"/>
</dbReference>
<dbReference type="Gene3D" id="2.20.25.90">
    <property type="entry name" value="ADC-like domains"/>
    <property type="match status" value="1"/>
</dbReference>
<dbReference type="GO" id="GO:0043546">
    <property type="term" value="F:molybdopterin cofactor binding"/>
    <property type="evidence" value="ECO:0007669"/>
    <property type="project" value="InterPro"/>
</dbReference>
<dbReference type="Gene3D" id="3.40.228.10">
    <property type="entry name" value="Dimethylsulfoxide Reductase, domain 2"/>
    <property type="match status" value="1"/>
</dbReference>
<dbReference type="InterPro" id="IPR029039">
    <property type="entry name" value="Flavoprotein-like_sf"/>
</dbReference>
<feature type="region of interest" description="Disordered" evidence="19">
    <location>
        <begin position="1075"/>
        <end position="1164"/>
    </location>
</feature>
<keyword evidence="12" id="KW-0274">FAD</keyword>
<dbReference type="Pfam" id="PF00258">
    <property type="entry name" value="Flavodoxin_1"/>
    <property type="match status" value="1"/>
</dbReference>
<dbReference type="InterPro" id="IPR017927">
    <property type="entry name" value="FAD-bd_FR_type"/>
</dbReference>
<evidence type="ECO:0000256" key="11">
    <source>
        <dbReference type="ARBA" id="ARBA00022723"/>
    </source>
</evidence>
<evidence type="ECO:0000256" key="7">
    <source>
        <dbReference type="ARBA" id="ARBA00022485"/>
    </source>
</evidence>
<evidence type="ECO:0000256" key="15">
    <source>
        <dbReference type="ARBA" id="ARBA00023004"/>
    </source>
</evidence>
<dbReference type="Proteomes" id="UP000432464">
    <property type="component" value="Unassembled WGS sequence"/>
</dbReference>
<comment type="cofactor">
    <cofactor evidence="4">
        <name>FAD</name>
        <dbReference type="ChEBI" id="CHEBI:57692"/>
    </cofactor>
</comment>
<dbReference type="InterPro" id="IPR001094">
    <property type="entry name" value="Flavdoxin-like"/>
</dbReference>
<dbReference type="Gene3D" id="1.20.990.10">
    <property type="entry name" value="NADPH-cytochrome p450 Reductase, Chain A, domain 3"/>
    <property type="match status" value="1"/>
</dbReference>
<dbReference type="InterPro" id="IPR006656">
    <property type="entry name" value="Mopterin_OxRdtase"/>
</dbReference>
<dbReference type="PROSITE" id="PS50902">
    <property type="entry name" value="FLAVODOXIN_LIKE"/>
    <property type="match status" value="1"/>
</dbReference>
<keyword evidence="9" id="KW-0285">Flavoprotein</keyword>
<keyword evidence="14" id="KW-0560">Oxidoreductase</keyword>
<evidence type="ECO:0000256" key="19">
    <source>
        <dbReference type="SAM" id="MobiDB-lite"/>
    </source>
</evidence>
<keyword evidence="8" id="KW-0500">Molybdenum</keyword>
<keyword evidence="10" id="KW-0288">FMN</keyword>
<dbReference type="FunFam" id="2.40.40.20:FF:000005">
    <property type="entry name" value="Periplasmic nitrate reductase"/>
    <property type="match status" value="1"/>
</dbReference>
<evidence type="ECO:0000256" key="3">
    <source>
        <dbReference type="ARBA" id="ARBA00001966"/>
    </source>
</evidence>
<evidence type="ECO:0000256" key="5">
    <source>
        <dbReference type="ARBA" id="ARBA00008747"/>
    </source>
</evidence>